<keyword evidence="6" id="KW-1185">Reference proteome</keyword>
<dbReference type="CDD" id="cd22965">
    <property type="entry name" value="DD_DPY30_SDC1"/>
    <property type="match status" value="1"/>
</dbReference>
<accession>A0AAI8VCQ0</accession>
<evidence type="ECO:0000256" key="1">
    <source>
        <dbReference type="ARBA" id="ARBA00004123"/>
    </source>
</evidence>
<dbReference type="EMBL" id="CAUWAG010000003">
    <property type="protein sequence ID" value="CAJ2501986.1"/>
    <property type="molecule type" value="Genomic_DNA"/>
</dbReference>
<name>A0AAI8VCQ0_9PEZI</name>
<comment type="caution">
    <text evidence="5">The sequence shown here is derived from an EMBL/GenBank/DDBJ whole genome shotgun (WGS) entry which is preliminary data.</text>
</comment>
<evidence type="ECO:0000256" key="3">
    <source>
        <dbReference type="ARBA" id="ARBA00023242"/>
    </source>
</evidence>
<comment type="similarity">
    <text evidence="2">Belongs to the dpy-30 family.</text>
</comment>
<gene>
    <name evidence="5" type="ORF">KHLLAP_LOCUS2454</name>
</gene>
<dbReference type="InterPro" id="IPR007858">
    <property type="entry name" value="Dpy-30_motif"/>
</dbReference>
<dbReference type="Pfam" id="PF05186">
    <property type="entry name" value="Dpy-30"/>
    <property type="match status" value="1"/>
</dbReference>
<dbReference type="Proteomes" id="UP001295740">
    <property type="component" value="Unassembled WGS sequence"/>
</dbReference>
<evidence type="ECO:0000256" key="4">
    <source>
        <dbReference type="SAM" id="MobiDB-lite"/>
    </source>
</evidence>
<organism evidence="5 6">
    <name type="scientific">Anthostomella pinea</name>
    <dbReference type="NCBI Taxonomy" id="933095"/>
    <lineage>
        <taxon>Eukaryota</taxon>
        <taxon>Fungi</taxon>
        <taxon>Dikarya</taxon>
        <taxon>Ascomycota</taxon>
        <taxon>Pezizomycotina</taxon>
        <taxon>Sordariomycetes</taxon>
        <taxon>Xylariomycetidae</taxon>
        <taxon>Xylariales</taxon>
        <taxon>Xylariaceae</taxon>
        <taxon>Anthostomella</taxon>
    </lineage>
</organism>
<dbReference type="AlphaFoldDB" id="A0AAI8VCQ0"/>
<feature type="compositionally biased region" description="Polar residues" evidence="4">
    <location>
        <begin position="107"/>
        <end position="123"/>
    </location>
</feature>
<feature type="compositionally biased region" description="Polar residues" evidence="4">
    <location>
        <begin position="35"/>
        <end position="51"/>
    </location>
</feature>
<sequence length="190" mass="19709">MADQTPNTPVPLPAYGQPGATSGSFGMLNGVAHQQDATMTDAQSAEKCTNFPSTSAQPSSSATAPNGATSQFPSTATQTGTSLRNTSSTAAAAMSSTANGTNFGAAPSNTMDNFNANSSSRATSLHPDTGFTMPLEAPPHGAPVRQYLNSKVTTHVLDGMKKIAKEQPKDPLRALAEFLMERSKDIETQT</sequence>
<dbReference type="Gene3D" id="1.20.890.10">
    <property type="entry name" value="cAMP-dependent protein kinase regulatory subunit, dimerization-anchoring domain"/>
    <property type="match status" value="1"/>
</dbReference>
<feature type="region of interest" description="Disordered" evidence="4">
    <location>
        <begin position="1"/>
        <end position="124"/>
    </location>
</feature>
<dbReference type="GO" id="GO:0005634">
    <property type="term" value="C:nucleus"/>
    <property type="evidence" value="ECO:0007669"/>
    <property type="project" value="UniProtKB-SubCell"/>
</dbReference>
<reference evidence="5" key="1">
    <citation type="submission" date="2023-10" db="EMBL/GenBank/DDBJ databases">
        <authorList>
            <person name="Hackl T."/>
        </authorList>
    </citation>
    <scope>NUCLEOTIDE SEQUENCE</scope>
</reference>
<feature type="compositionally biased region" description="Low complexity" evidence="4">
    <location>
        <begin position="85"/>
        <end position="102"/>
    </location>
</feature>
<proteinExistence type="inferred from homology"/>
<protein>
    <submittedName>
        <fullName evidence="5">Uu.00g048390.m01.CDS01</fullName>
    </submittedName>
</protein>
<dbReference type="InterPro" id="IPR049629">
    <property type="entry name" value="DPY30_SDC1_DD"/>
</dbReference>
<comment type="subcellular location">
    <subcellularLocation>
        <location evidence="1">Nucleus</location>
    </subcellularLocation>
</comment>
<evidence type="ECO:0000313" key="6">
    <source>
        <dbReference type="Proteomes" id="UP001295740"/>
    </source>
</evidence>
<feature type="compositionally biased region" description="Low complexity" evidence="4">
    <location>
        <begin position="52"/>
        <end position="65"/>
    </location>
</feature>
<evidence type="ECO:0000256" key="2">
    <source>
        <dbReference type="ARBA" id="ARBA00010849"/>
    </source>
</evidence>
<evidence type="ECO:0000313" key="5">
    <source>
        <dbReference type="EMBL" id="CAJ2501986.1"/>
    </source>
</evidence>
<feature type="compositionally biased region" description="Polar residues" evidence="4">
    <location>
        <begin position="66"/>
        <end position="84"/>
    </location>
</feature>
<keyword evidence="3" id="KW-0539">Nucleus</keyword>